<dbReference type="GO" id="GO:0005886">
    <property type="term" value="C:plasma membrane"/>
    <property type="evidence" value="ECO:0007669"/>
    <property type="project" value="InterPro"/>
</dbReference>
<keyword evidence="1 2" id="KW-0812">Transmembrane</keyword>
<dbReference type="PANTHER" id="PTHR23302:SF24">
    <property type="entry name" value="TMC DOMAIN-CONTAINING PROTEIN"/>
    <property type="match status" value="1"/>
</dbReference>
<keyword evidence="1" id="KW-0472">Membrane</keyword>
<dbReference type="InterPro" id="IPR038900">
    <property type="entry name" value="TMC"/>
</dbReference>
<name>A0AAV4XV77_CAEEX</name>
<organism evidence="2 3">
    <name type="scientific">Caerostris extrusa</name>
    <name type="common">Bark spider</name>
    <name type="synonym">Caerostris bankana</name>
    <dbReference type="NCBI Taxonomy" id="172846"/>
    <lineage>
        <taxon>Eukaryota</taxon>
        <taxon>Metazoa</taxon>
        <taxon>Ecdysozoa</taxon>
        <taxon>Arthropoda</taxon>
        <taxon>Chelicerata</taxon>
        <taxon>Arachnida</taxon>
        <taxon>Araneae</taxon>
        <taxon>Araneomorphae</taxon>
        <taxon>Entelegynae</taxon>
        <taxon>Araneoidea</taxon>
        <taxon>Araneidae</taxon>
        <taxon>Caerostris</taxon>
    </lineage>
</organism>
<evidence type="ECO:0000256" key="1">
    <source>
        <dbReference type="SAM" id="Phobius"/>
    </source>
</evidence>
<dbReference type="EMBL" id="BPLR01018222">
    <property type="protein sequence ID" value="GIY97859.1"/>
    <property type="molecule type" value="Genomic_DNA"/>
</dbReference>
<comment type="caution">
    <text evidence="2">The sequence shown here is derived from an EMBL/GenBank/DDBJ whole genome shotgun (WGS) entry which is preliminary data.</text>
</comment>
<accession>A0AAV4XV77</accession>
<sequence length="130" mass="15404">MQYTGFFAKIQGVLDGRGWLEPTLLFIGAYVNKGVSFLGLPYNVPLAFLWVFTISFIICFIMMIRYSSFGIEDAFLRRHRTIYFANEIFSSWNYCIRTKKRHHFNMKVLLQSLRVNYLKLIKEKKLKSDL</sequence>
<keyword evidence="3" id="KW-1185">Reference proteome</keyword>
<reference evidence="2 3" key="1">
    <citation type="submission" date="2021-06" db="EMBL/GenBank/DDBJ databases">
        <title>Caerostris extrusa draft genome.</title>
        <authorList>
            <person name="Kono N."/>
            <person name="Arakawa K."/>
        </authorList>
    </citation>
    <scope>NUCLEOTIDE SEQUENCE [LARGE SCALE GENOMIC DNA]</scope>
</reference>
<feature type="transmembrane region" description="Helical" evidence="1">
    <location>
        <begin position="47"/>
        <end position="68"/>
    </location>
</feature>
<dbReference type="AlphaFoldDB" id="A0AAV4XV77"/>
<evidence type="ECO:0000313" key="3">
    <source>
        <dbReference type="Proteomes" id="UP001054945"/>
    </source>
</evidence>
<keyword evidence="1" id="KW-1133">Transmembrane helix</keyword>
<protein>
    <submittedName>
        <fullName evidence="2">Transmembrane channel-like protein 7</fullName>
    </submittedName>
</protein>
<gene>
    <name evidence="2" type="primary">Tmc7_3</name>
    <name evidence="2" type="ORF">CEXT_627491</name>
</gene>
<evidence type="ECO:0000313" key="2">
    <source>
        <dbReference type="EMBL" id="GIY97859.1"/>
    </source>
</evidence>
<proteinExistence type="predicted"/>
<dbReference type="PANTHER" id="PTHR23302">
    <property type="entry name" value="TRANSMEMBRANE CHANNEL-RELATED"/>
    <property type="match status" value="1"/>
</dbReference>
<dbReference type="GO" id="GO:0008381">
    <property type="term" value="F:mechanosensitive monoatomic ion channel activity"/>
    <property type="evidence" value="ECO:0007669"/>
    <property type="project" value="TreeGrafter"/>
</dbReference>
<dbReference type="Proteomes" id="UP001054945">
    <property type="component" value="Unassembled WGS sequence"/>
</dbReference>